<dbReference type="InterPro" id="IPR050585">
    <property type="entry name" value="Xaa-Pro_dipeptidyl-ppase/CocE"/>
</dbReference>
<dbReference type="EMBL" id="JANBPU010000045">
    <property type="protein sequence ID" value="KAJ1918447.1"/>
    <property type="molecule type" value="Genomic_DNA"/>
</dbReference>
<gene>
    <name evidence="3" type="primary">dap2</name>
    <name evidence="3" type="ORF">H4219_002602</name>
</gene>
<dbReference type="SUPFAM" id="SSF82171">
    <property type="entry name" value="DPP6 N-terminal domain-like"/>
    <property type="match status" value="1"/>
</dbReference>
<evidence type="ECO:0000259" key="2">
    <source>
        <dbReference type="Pfam" id="PF00326"/>
    </source>
</evidence>
<dbReference type="InterPro" id="IPR029058">
    <property type="entry name" value="AB_hydrolase_fold"/>
</dbReference>
<dbReference type="GO" id="GO:0006508">
    <property type="term" value="P:proteolysis"/>
    <property type="evidence" value="ECO:0007669"/>
    <property type="project" value="InterPro"/>
</dbReference>
<accession>A0A9W8DU63</accession>
<keyword evidence="4" id="KW-1185">Reference proteome</keyword>
<feature type="domain" description="Peptidase S9 prolyl oligopeptidase catalytic" evidence="2">
    <location>
        <begin position="474"/>
        <end position="681"/>
    </location>
</feature>
<dbReference type="InterPro" id="IPR001375">
    <property type="entry name" value="Peptidase_S9_cat"/>
</dbReference>
<evidence type="ECO:0000313" key="4">
    <source>
        <dbReference type="Proteomes" id="UP001150538"/>
    </source>
</evidence>
<dbReference type="Gene3D" id="3.40.50.1820">
    <property type="entry name" value="alpha/beta hydrolase"/>
    <property type="match status" value="1"/>
</dbReference>
<evidence type="ECO:0000256" key="1">
    <source>
        <dbReference type="ARBA" id="ARBA00022801"/>
    </source>
</evidence>
<proteinExistence type="predicted"/>
<dbReference type="PANTHER" id="PTHR43056">
    <property type="entry name" value="PEPTIDASE S9 PROLYL OLIGOPEPTIDASE"/>
    <property type="match status" value="1"/>
</dbReference>
<dbReference type="Proteomes" id="UP001150538">
    <property type="component" value="Unassembled WGS sequence"/>
</dbReference>
<dbReference type="InterPro" id="IPR002471">
    <property type="entry name" value="Pept_S9_AS"/>
</dbReference>
<dbReference type="SUPFAM" id="SSF53474">
    <property type="entry name" value="alpha/beta-Hydrolases"/>
    <property type="match status" value="1"/>
</dbReference>
<dbReference type="OrthoDB" id="416344at2759"/>
<sequence>MTTQGNPTVSKYGSWKSPVKAAEVAAATTSIENPVVDPVVPGKLYWIEGRPHEGGRRTIVGLTITGTTSEDQQTTEYIPIPFNVRNKVHEYGGGAFTVYDGIIVFSNWDDNGIYFLDTNKDSAAPIRIGPKNDNYRYASFAIHPSKKFVLAVREDHTGQTLQEPDNVLVAVALPSDSEQLDKAEKEGTAESVLVDGYDFVSSPAVNPVIHNEVTFYAWSHPNMNWDHTHLFRENLDIQDENELPEKLVPSEIIISNDCYQPTSTYQPRYDSEGNLYCISDPDNYWNPYVLDHENQPVPCLPSAIKADFALPEWFFGYQSYAPLKSKPNTIIGRYELEGKLHLVKIDVANKTVEDLDIPDWTSISWLGTTEIAGEEVLIISAGSPTSGYTFYLYPLNDNANSSNITKLYGIESPQWDPAYISQPKEIEFPTNNGKTAFAFYYPPKNADFVGPQDDLPPLLVLSHGGPSAATTNVFNPKVQYWTSRGYGVVDVNYGGSTGYGREYRERLYPNMGIVDVDDCCNAALYLAKEGYVDRKKLSIMGGSAGGYITLAALTFHPEVFGAGASLYGISDLELLAKETHKFEAKYPVKLIGPYPEKKELYIERSPIYHVDKLACPVVIFQGDEDKVVPPSQAIIMVDALKKKGLTVSYVEFAGEQHGFRKAANIIRCIEHQFWFFGKVFGYEPADPYTPPSE</sequence>
<reference evidence="3" key="1">
    <citation type="submission" date="2022-07" db="EMBL/GenBank/DDBJ databases">
        <title>Phylogenomic reconstructions and comparative analyses of Kickxellomycotina fungi.</title>
        <authorList>
            <person name="Reynolds N.K."/>
            <person name="Stajich J.E."/>
            <person name="Barry K."/>
            <person name="Grigoriev I.V."/>
            <person name="Crous P."/>
            <person name="Smith M.E."/>
        </authorList>
    </citation>
    <scope>NUCLEOTIDE SEQUENCE</scope>
    <source>
        <strain evidence="3">NBRC 100468</strain>
    </source>
</reference>
<name>A0A9W8DU63_9FUNG</name>
<dbReference type="PANTHER" id="PTHR43056:SF5">
    <property type="entry name" value="PEPTIDASE S9 PROLYL OLIGOPEPTIDASE CATALYTIC DOMAIN-CONTAINING PROTEIN"/>
    <property type="match status" value="1"/>
</dbReference>
<dbReference type="PROSITE" id="PS00708">
    <property type="entry name" value="PRO_ENDOPEP_SER"/>
    <property type="match status" value="1"/>
</dbReference>
<dbReference type="GO" id="GO:0004252">
    <property type="term" value="F:serine-type endopeptidase activity"/>
    <property type="evidence" value="ECO:0007669"/>
    <property type="project" value="InterPro"/>
</dbReference>
<organism evidence="3 4">
    <name type="scientific">Mycoemilia scoparia</name>
    <dbReference type="NCBI Taxonomy" id="417184"/>
    <lineage>
        <taxon>Eukaryota</taxon>
        <taxon>Fungi</taxon>
        <taxon>Fungi incertae sedis</taxon>
        <taxon>Zoopagomycota</taxon>
        <taxon>Kickxellomycotina</taxon>
        <taxon>Kickxellomycetes</taxon>
        <taxon>Kickxellales</taxon>
        <taxon>Kickxellaceae</taxon>
        <taxon>Mycoemilia</taxon>
    </lineage>
</organism>
<protein>
    <submittedName>
        <fullName evidence="3">Esterase lipase thioesterase active site</fullName>
    </submittedName>
</protein>
<dbReference type="Pfam" id="PF00326">
    <property type="entry name" value="Peptidase_S9"/>
    <property type="match status" value="1"/>
</dbReference>
<comment type="caution">
    <text evidence="3">The sequence shown here is derived from an EMBL/GenBank/DDBJ whole genome shotgun (WGS) entry which is preliminary data.</text>
</comment>
<dbReference type="AlphaFoldDB" id="A0A9W8DU63"/>
<keyword evidence="1" id="KW-0378">Hydrolase</keyword>
<evidence type="ECO:0000313" key="3">
    <source>
        <dbReference type="EMBL" id="KAJ1918447.1"/>
    </source>
</evidence>